<sequence>MGIPPHKNEISIFFFGSALFGFIGGVCSCLIQLCIYDFIFNIKTLTLPRNKFLQMSDQNTTPMSSWVQIPKNSDFTLYNLPFGIFKSKRLSPRAGIAIGDKIVDLSVLHDEGFFSDITLLPEGIFLGDSLNSFIGLGKQVTRKIRERVQDLLKEDQEKLREHQSRGKAMVNRKEAQMLLPVKIGDYTDFYSSIEHATNVGTMFRDPDNALLPNWRHLPVGYHGRASSIIPSGIPIHRPKGQFKDPDMEKPEFGPSRRLDFELELAFVTGKSTKMGDSISTEDAEDYIFGFVLFNDWSARDIQAWEYVPLGPFLAKNFASSISPWIVTLEALEHFRVENPKQEPEVLPYLKCKKDHGFDINLEVYIQPADKKATKVCTSNFKHMYWNIAQQLAHQTSNGCNINIGDLYASGTISGKSPDSYGSMLELSWKGTKPVVLEEGGERKFIEDGDTVIMTGFCEKEGIRVGFGEVSSQVLPAK</sequence>
<dbReference type="EMBL" id="FNQC01000003">
    <property type="protein sequence ID" value="SDY90536.1"/>
    <property type="molecule type" value="Genomic_DNA"/>
</dbReference>
<dbReference type="PANTHER" id="PTHR43069">
    <property type="entry name" value="FUMARYLACETOACETASE"/>
    <property type="match status" value="1"/>
</dbReference>
<evidence type="ECO:0000256" key="9">
    <source>
        <dbReference type="ARBA" id="ARBA00022878"/>
    </source>
</evidence>
<comment type="pathway">
    <text evidence="3">Amino-acid degradation; L-phenylalanine degradation; acetoacetate and fumarate from L-phenylalanine: step 6/6.</text>
</comment>
<dbReference type="NCBIfam" id="TIGR01266">
    <property type="entry name" value="fum_ac_acetase"/>
    <property type="match status" value="1"/>
</dbReference>
<keyword evidence="12" id="KW-1133">Transmembrane helix</keyword>
<feature type="domain" description="Fumarylacetoacetase N-terminal" evidence="14">
    <location>
        <begin position="79"/>
        <end position="180"/>
    </location>
</feature>
<gene>
    <name evidence="15" type="ORF">SAMN05444412_103344</name>
</gene>
<dbReference type="GO" id="GO:0016787">
    <property type="term" value="F:hydrolase activity"/>
    <property type="evidence" value="ECO:0007669"/>
    <property type="project" value="UniProtKB-KW"/>
</dbReference>
<keyword evidence="12" id="KW-0812">Transmembrane</keyword>
<evidence type="ECO:0000313" key="15">
    <source>
        <dbReference type="EMBL" id="SDY90536.1"/>
    </source>
</evidence>
<reference evidence="15 16" key="1">
    <citation type="submission" date="2016-10" db="EMBL/GenBank/DDBJ databases">
        <authorList>
            <person name="Varghese N."/>
            <person name="Submissions S."/>
        </authorList>
    </citation>
    <scope>NUCLEOTIDE SEQUENCE [LARGE SCALE GENOMIC DNA]</scope>
    <source>
        <strain evidence="15 16">DSM 17997</strain>
    </source>
</reference>
<evidence type="ECO:0000256" key="12">
    <source>
        <dbReference type="SAM" id="Phobius"/>
    </source>
</evidence>
<keyword evidence="16" id="KW-1185">Reference proteome</keyword>
<dbReference type="PANTHER" id="PTHR43069:SF2">
    <property type="entry name" value="FUMARYLACETOACETASE"/>
    <property type="match status" value="1"/>
</dbReference>
<dbReference type="InterPro" id="IPR036462">
    <property type="entry name" value="Fumarylacetoacetase_N_sf"/>
</dbReference>
<comment type="cofactor">
    <cofactor evidence="2">
        <name>Mg(2+)</name>
        <dbReference type="ChEBI" id="CHEBI:18420"/>
    </cofactor>
</comment>
<evidence type="ECO:0000256" key="10">
    <source>
        <dbReference type="ARBA" id="ARBA00023232"/>
    </source>
</evidence>
<comment type="caution">
    <text evidence="15">The sequence shown here is derived from an EMBL/GenBank/DDBJ whole genome shotgun (WGS) entry which is preliminary data.</text>
</comment>
<evidence type="ECO:0000256" key="1">
    <source>
        <dbReference type="ARBA" id="ARBA00001913"/>
    </source>
</evidence>
<dbReference type="SUPFAM" id="SSF63433">
    <property type="entry name" value="Fumarylacetoacetate hydrolase, FAH, N-terminal domain"/>
    <property type="match status" value="1"/>
</dbReference>
<evidence type="ECO:0000313" key="16">
    <source>
        <dbReference type="Proteomes" id="UP000199663"/>
    </source>
</evidence>
<feature type="compositionally biased region" description="Basic and acidic residues" evidence="11">
    <location>
        <begin position="241"/>
        <end position="253"/>
    </location>
</feature>
<evidence type="ECO:0000256" key="4">
    <source>
        <dbReference type="ARBA" id="ARBA00012094"/>
    </source>
</evidence>
<feature type="transmembrane region" description="Helical" evidence="12">
    <location>
        <begin position="12"/>
        <end position="39"/>
    </location>
</feature>
<dbReference type="InterPro" id="IPR015377">
    <property type="entry name" value="Fumarylacetoacetase_N"/>
</dbReference>
<dbReference type="Proteomes" id="UP000199663">
    <property type="component" value="Unassembled WGS sequence"/>
</dbReference>
<comment type="cofactor">
    <cofactor evidence="1">
        <name>Ca(2+)</name>
        <dbReference type="ChEBI" id="CHEBI:29108"/>
    </cofactor>
</comment>
<evidence type="ECO:0000256" key="7">
    <source>
        <dbReference type="ARBA" id="ARBA00022837"/>
    </source>
</evidence>
<keyword evidence="10" id="KW-0585">Phenylalanine catabolism</keyword>
<proteinExistence type="predicted"/>
<keyword evidence="8" id="KW-0460">Magnesium</keyword>
<keyword evidence="12" id="KW-0472">Membrane</keyword>
<keyword evidence="5" id="KW-0479">Metal-binding</keyword>
<dbReference type="Pfam" id="PF01557">
    <property type="entry name" value="FAA_hydrolase"/>
    <property type="match status" value="1"/>
</dbReference>
<dbReference type="InterPro" id="IPR005959">
    <property type="entry name" value="Fumarylacetoacetase"/>
</dbReference>
<keyword evidence="6 15" id="KW-0378">Hydrolase</keyword>
<keyword evidence="7" id="KW-0106">Calcium</keyword>
<dbReference type="Gene3D" id="2.30.30.230">
    <property type="entry name" value="Fumarylacetoacetase, N-terminal domain"/>
    <property type="match status" value="1"/>
</dbReference>
<organism evidence="15 16">
    <name type="scientific">Rhodonellum ikkaensis</name>
    <dbReference type="NCBI Taxonomy" id="336829"/>
    <lineage>
        <taxon>Bacteria</taxon>
        <taxon>Pseudomonadati</taxon>
        <taxon>Bacteroidota</taxon>
        <taxon>Cytophagia</taxon>
        <taxon>Cytophagales</taxon>
        <taxon>Cytophagaceae</taxon>
        <taxon>Rhodonellum</taxon>
    </lineage>
</organism>
<dbReference type="Pfam" id="PF09298">
    <property type="entry name" value="FAA_hydrolase_N"/>
    <property type="match status" value="1"/>
</dbReference>
<evidence type="ECO:0000256" key="5">
    <source>
        <dbReference type="ARBA" id="ARBA00022723"/>
    </source>
</evidence>
<dbReference type="EC" id="3.7.1.2" evidence="4"/>
<evidence type="ECO:0000256" key="8">
    <source>
        <dbReference type="ARBA" id="ARBA00022842"/>
    </source>
</evidence>
<protein>
    <recommendedName>
        <fullName evidence="4">fumarylacetoacetase</fullName>
        <ecNumber evidence="4">3.7.1.2</ecNumber>
    </recommendedName>
</protein>
<feature type="region of interest" description="Disordered" evidence="11">
    <location>
        <begin position="233"/>
        <end position="253"/>
    </location>
</feature>
<dbReference type="SUPFAM" id="SSF56529">
    <property type="entry name" value="FAH"/>
    <property type="match status" value="1"/>
</dbReference>
<evidence type="ECO:0000256" key="2">
    <source>
        <dbReference type="ARBA" id="ARBA00001946"/>
    </source>
</evidence>
<dbReference type="PROSITE" id="PS51257">
    <property type="entry name" value="PROKAR_LIPOPROTEIN"/>
    <property type="match status" value="1"/>
</dbReference>
<evidence type="ECO:0000256" key="6">
    <source>
        <dbReference type="ARBA" id="ARBA00022801"/>
    </source>
</evidence>
<name>A0A1H3NNP3_9BACT</name>
<evidence type="ECO:0000256" key="3">
    <source>
        <dbReference type="ARBA" id="ARBA00004782"/>
    </source>
</evidence>
<evidence type="ECO:0000256" key="11">
    <source>
        <dbReference type="SAM" id="MobiDB-lite"/>
    </source>
</evidence>
<dbReference type="Gene3D" id="3.90.850.10">
    <property type="entry name" value="Fumarylacetoacetase-like, C-terminal domain"/>
    <property type="match status" value="1"/>
</dbReference>
<accession>A0A1H3NNP3</accession>
<dbReference type="InterPro" id="IPR011234">
    <property type="entry name" value="Fumarylacetoacetase-like_C"/>
</dbReference>
<evidence type="ECO:0000259" key="14">
    <source>
        <dbReference type="Pfam" id="PF09298"/>
    </source>
</evidence>
<keyword evidence="9" id="KW-0828">Tyrosine catabolism</keyword>
<feature type="domain" description="Fumarylacetoacetase-like C-terminal" evidence="13">
    <location>
        <begin position="187"/>
        <end position="455"/>
    </location>
</feature>
<evidence type="ECO:0000259" key="13">
    <source>
        <dbReference type="Pfam" id="PF01557"/>
    </source>
</evidence>
<dbReference type="InterPro" id="IPR036663">
    <property type="entry name" value="Fumarylacetoacetase_C_sf"/>
</dbReference>